<dbReference type="PANTHER" id="PTHR36444">
    <property type="entry name" value="TRANSCRIPTIONAL REGULATOR PROTEIN YOBU-RELATED"/>
    <property type="match status" value="1"/>
</dbReference>
<dbReference type="InterPro" id="IPR053182">
    <property type="entry name" value="YobU-like_regulator"/>
</dbReference>
<feature type="domain" description="AraC effector-binding" evidence="1">
    <location>
        <begin position="1"/>
        <end position="156"/>
    </location>
</feature>
<evidence type="ECO:0000313" key="2">
    <source>
        <dbReference type="EMBL" id="CAH0994931.1"/>
    </source>
</evidence>
<sequence length="162" mass="19115">MTPRIEISNEKKLVGKRITMSFANYKIGELWQTFSPKRKEITNNISKDLISMVIYQPNHFVEFKPTNEFERWAAVEVSNFENLPTEMETFVLPSGLYAVFDYKGLHTDNSIFQYIFGKWLPNSTYVLDNRPHFEILGEKYKNNDPTSEEEIWIPIRLNIIEV</sequence>
<dbReference type="Proteomes" id="UP000837932">
    <property type="component" value="Unassembled WGS sequence"/>
</dbReference>
<dbReference type="Gene3D" id="3.20.80.10">
    <property type="entry name" value="Regulatory factor, effector binding domain"/>
    <property type="match status" value="1"/>
</dbReference>
<dbReference type="InterPro" id="IPR029441">
    <property type="entry name" value="Cass2"/>
</dbReference>
<evidence type="ECO:0000259" key="1">
    <source>
        <dbReference type="SMART" id="SM00871"/>
    </source>
</evidence>
<gene>
    <name evidence="2" type="ORF">EMA8858_01046</name>
</gene>
<comment type="caution">
    <text evidence="2">The sequence shown here is derived from an EMBL/GenBank/DDBJ whole genome shotgun (WGS) entry which is preliminary data.</text>
</comment>
<protein>
    <recommendedName>
        <fullName evidence="1">AraC effector-binding domain-containing protein</fullName>
    </recommendedName>
</protein>
<keyword evidence="3" id="KW-1185">Reference proteome</keyword>
<name>A0ABN8ESR6_9BACT</name>
<dbReference type="InterPro" id="IPR010499">
    <property type="entry name" value="AraC_E-bd"/>
</dbReference>
<organism evidence="2 3">
    <name type="scientific">Emticicia aquatica</name>
    <dbReference type="NCBI Taxonomy" id="1681835"/>
    <lineage>
        <taxon>Bacteria</taxon>
        <taxon>Pseudomonadati</taxon>
        <taxon>Bacteroidota</taxon>
        <taxon>Cytophagia</taxon>
        <taxon>Cytophagales</taxon>
        <taxon>Leadbetterellaceae</taxon>
        <taxon>Emticicia</taxon>
    </lineage>
</organism>
<accession>A0ABN8ESR6</accession>
<proteinExistence type="predicted"/>
<dbReference type="SMART" id="SM00871">
    <property type="entry name" value="AraC_E_bind"/>
    <property type="match status" value="1"/>
</dbReference>
<dbReference type="EMBL" id="CAKLPY010000001">
    <property type="protein sequence ID" value="CAH0994931.1"/>
    <property type="molecule type" value="Genomic_DNA"/>
</dbReference>
<dbReference type="InterPro" id="IPR011256">
    <property type="entry name" value="Reg_factor_effector_dom_sf"/>
</dbReference>
<dbReference type="PANTHER" id="PTHR36444:SF3">
    <property type="entry name" value="TRANSCRIPTIONAL ACTIVATOR, PUTATIVE-RELATED"/>
    <property type="match status" value="1"/>
</dbReference>
<dbReference type="Pfam" id="PF14526">
    <property type="entry name" value="Cass2"/>
    <property type="match status" value="1"/>
</dbReference>
<dbReference type="SUPFAM" id="SSF55136">
    <property type="entry name" value="Probable bacterial effector-binding domain"/>
    <property type="match status" value="1"/>
</dbReference>
<dbReference type="RefSeq" id="WP_238805138.1">
    <property type="nucleotide sequence ID" value="NZ_CAKLPY010000001.1"/>
</dbReference>
<evidence type="ECO:0000313" key="3">
    <source>
        <dbReference type="Proteomes" id="UP000837932"/>
    </source>
</evidence>
<reference evidence="2" key="1">
    <citation type="submission" date="2021-12" db="EMBL/GenBank/DDBJ databases">
        <authorList>
            <person name="Rodrigo-Torres L."/>
            <person name="Arahal R. D."/>
            <person name="Lucena T."/>
        </authorList>
    </citation>
    <scope>NUCLEOTIDE SEQUENCE</scope>
    <source>
        <strain evidence="2">CECT 8858</strain>
    </source>
</reference>